<dbReference type="AlphaFoldDB" id="A0A8X7CQZ6"/>
<proteinExistence type="predicted"/>
<evidence type="ECO:0000313" key="2">
    <source>
        <dbReference type="Proteomes" id="UP000886998"/>
    </source>
</evidence>
<reference evidence="1" key="1">
    <citation type="submission" date="2020-08" db="EMBL/GenBank/DDBJ databases">
        <title>Multicomponent nature underlies the extraordinary mechanical properties of spider dragline silk.</title>
        <authorList>
            <person name="Kono N."/>
            <person name="Nakamura H."/>
            <person name="Mori M."/>
            <person name="Yoshida Y."/>
            <person name="Ohtoshi R."/>
            <person name="Malay A.D."/>
            <person name="Moran D.A.P."/>
            <person name="Tomita M."/>
            <person name="Numata K."/>
            <person name="Arakawa K."/>
        </authorList>
    </citation>
    <scope>NUCLEOTIDE SEQUENCE</scope>
</reference>
<accession>A0A8X7CQZ6</accession>
<organism evidence="1 2">
    <name type="scientific">Trichonephila inaurata madagascariensis</name>
    <dbReference type="NCBI Taxonomy" id="2747483"/>
    <lineage>
        <taxon>Eukaryota</taxon>
        <taxon>Metazoa</taxon>
        <taxon>Ecdysozoa</taxon>
        <taxon>Arthropoda</taxon>
        <taxon>Chelicerata</taxon>
        <taxon>Arachnida</taxon>
        <taxon>Araneae</taxon>
        <taxon>Araneomorphae</taxon>
        <taxon>Entelegynae</taxon>
        <taxon>Araneoidea</taxon>
        <taxon>Nephilidae</taxon>
        <taxon>Trichonephila</taxon>
        <taxon>Trichonephila inaurata</taxon>
    </lineage>
</organism>
<dbReference type="EMBL" id="BMAV01022639">
    <property type="protein sequence ID" value="GFY77763.1"/>
    <property type="molecule type" value="Genomic_DNA"/>
</dbReference>
<keyword evidence="2" id="KW-1185">Reference proteome</keyword>
<name>A0A8X7CQZ6_9ARAC</name>
<gene>
    <name evidence="1" type="ORF">TNIN_135321</name>
</gene>
<evidence type="ECO:0000313" key="1">
    <source>
        <dbReference type="EMBL" id="GFY77763.1"/>
    </source>
</evidence>
<dbReference type="Proteomes" id="UP000886998">
    <property type="component" value="Unassembled WGS sequence"/>
</dbReference>
<comment type="caution">
    <text evidence="1">The sequence shown here is derived from an EMBL/GenBank/DDBJ whole genome shotgun (WGS) entry which is preliminary data.</text>
</comment>
<sequence length="98" mass="10993">MCSKQFCSCAVFCFCCTQFTWRKRDRLRIIFRQTLNAPPTAEAGRVNQTELLIGVVDNSRIAKLANEDLHCINAVLSLVPRNGRLSFTISKQSQTLGA</sequence>
<protein>
    <submittedName>
        <fullName evidence="1">Uncharacterized protein</fullName>
    </submittedName>
</protein>